<protein>
    <submittedName>
        <fullName evidence="2">Putative transposase domain-containing protein</fullName>
    </submittedName>
</protein>
<dbReference type="InterPro" id="IPR004244">
    <property type="entry name" value="Transposase_22"/>
</dbReference>
<dbReference type="EMBL" id="GEGO01004181">
    <property type="protein sequence ID" value="JAR91223.1"/>
    <property type="molecule type" value="Transcribed_RNA"/>
</dbReference>
<evidence type="ECO:0000313" key="2">
    <source>
        <dbReference type="EMBL" id="JAR91223.1"/>
    </source>
</evidence>
<evidence type="ECO:0000256" key="1">
    <source>
        <dbReference type="SAM" id="Coils"/>
    </source>
</evidence>
<keyword evidence="1" id="KW-0175">Coiled coil</keyword>
<feature type="coiled-coil region" evidence="1">
    <location>
        <begin position="5"/>
        <end position="46"/>
    </location>
</feature>
<dbReference type="AlphaFoldDB" id="A0A147BKA2"/>
<accession>A0A147BKA2</accession>
<name>A0A147BKA2_IXORI</name>
<proteinExistence type="predicted"/>
<dbReference type="PANTHER" id="PTHR11505">
    <property type="entry name" value="L1 TRANSPOSABLE ELEMENT-RELATED"/>
    <property type="match status" value="1"/>
</dbReference>
<organism evidence="2">
    <name type="scientific">Ixodes ricinus</name>
    <name type="common">Common tick</name>
    <name type="synonym">Acarus ricinus</name>
    <dbReference type="NCBI Taxonomy" id="34613"/>
    <lineage>
        <taxon>Eukaryota</taxon>
        <taxon>Metazoa</taxon>
        <taxon>Ecdysozoa</taxon>
        <taxon>Arthropoda</taxon>
        <taxon>Chelicerata</taxon>
        <taxon>Arachnida</taxon>
        <taxon>Acari</taxon>
        <taxon>Parasitiformes</taxon>
        <taxon>Ixodida</taxon>
        <taxon>Ixodoidea</taxon>
        <taxon>Ixodidae</taxon>
        <taxon>Ixodinae</taxon>
        <taxon>Ixodes</taxon>
    </lineage>
</organism>
<reference evidence="2" key="1">
    <citation type="journal article" date="2018" name="PLoS Negl. Trop. Dis.">
        <title>Sialome diversity of ticks revealed by RNAseq of single tick salivary glands.</title>
        <authorList>
            <person name="Perner J."/>
            <person name="Kropackova S."/>
            <person name="Kopacek P."/>
            <person name="Ribeiro J.M."/>
        </authorList>
    </citation>
    <scope>NUCLEOTIDE SEQUENCE</scope>
    <source>
        <strain evidence="2">Siblings of single egg batch collected in Ceske Budejovice</strain>
        <tissue evidence="2">Salivary glands</tissue>
    </source>
</reference>
<sequence>KVEQIEVTVEETKELRNQMTTIEKNVTSVQAELTECQRKLVDLEDRSRRNNLMVFGVREDSGETADMLRSKVLYGIFVEKLRIRTNSVERLYRVGRKTNRSRPIIVKFFDCNEKDNLLKKRRLLKGSQITLEHDYSWATLQKRKQLWESSKRNCDKGENVFLIHDKINIGNDIFEWDDAKGEVCKEKNRPSNRRNVT</sequence>
<feature type="non-terminal residue" evidence="2">
    <location>
        <position position="1"/>
    </location>
</feature>
<dbReference type="Gene3D" id="3.30.70.1820">
    <property type="entry name" value="L1 transposable element, RRM domain"/>
    <property type="match status" value="1"/>
</dbReference>